<proteinExistence type="predicted"/>
<feature type="compositionally biased region" description="Polar residues" evidence="1">
    <location>
        <begin position="1"/>
        <end position="20"/>
    </location>
</feature>
<evidence type="ECO:0000256" key="1">
    <source>
        <dbReference type="SAM" id="MobiDB-lite"/>
    </source>
</evidence>
<evidence type="ECO:0008006" key="4">
    <source>
        <dbReference type="Google" id="ProtNLM"/>
    </source>
</evidence>
<comment type="caution">
    <text evidence="2">The sequence shown here is derived from an EMBL/GenBank/DDBJ whole genome shotgun (WGS) entry which is preliminary data.</text>
</comment>
<evidence type="ECO:0000313" key="3">
    <source>
        <dbReference type="Proteomes" id="UP001230908"/>
    </source>
</evidence>
<dbReference type="Proteomes" id="UP001230908">
    <property type="component" value="Unassembled WGS sequence"/>
</dbReference>
<protein>
    <recommendedName>
        <fullName evidence="4">OmpA-like domain-containing protein</fullName>
    </recommendedName>
</protein>
<dbReference type="EMBL" id="JAVHUY010000020">
    <property type="protein sequence ID" value="MDQ7907187.1"/>
    <property type="molecule type" value="Genomic_DNA"/>
</dbReference>
<reference evidence="2 3" key="1">
    <citation type="submission" date="2023-08" db="EMBL/GenBank/DDBJ databases">
        <title>Phytohabitans sansha sp. nov., isolated from marine sediment.</title>
        <authorList>
            <person name="Zhao Y."/>
            <person name="Yi K."/>
        </authorList>
    </citation>
    <scope>NUCLEOTIDE SEQUENCE [LARGE SCALE GENOMIC DNA]</scope>
    <source>
        <strain evidence="2 3">ZYX-F-186</strain>
    </source>
</reference>
<keyword evidence="3" id="KW-1185">Reference proteome</keyword>
<feature type="region of interest" description="Disordered" evidence="1">
    <location>
        <begin position="1"/>
        <end position="25"/>
    </location>
</feature>
<sequence>MTVTVARNSNGIHPQVSHASRQAARQEAVLAGLAEKGVRVEGSGADDPAAEAR</sequence>
<accession>A0ABU0ZLC1</accession>
<evidence type="ECO:0000313" key="2">
    <source>
        <dbReference type="EMBL" id="MDQ7907187.1"/>
    </source>
</evidence>
<organism evidence="2 3">
    <name type="scientific">Phytohabitans maris</name>
    <dbReference type="NCBI Taxonomy" id="3071409"/>
    <lineage>
        <taxon>Bacteria</taxon>
        <taxon>Bacillati</taxon>
        <taxon>Actinomycetota</taxon>
        <taxon>Actinomycetes</taxon>
        <taxon>Micromonosporales</taxon>
        <taxon>Micromonosporaceae</taxon>
    </lineage>
</organism>
<name>A0ABU0ZLC1_9ACTN</name>
<gene>
    <name evidence="2" type="ORF">RB614_21985</name>
</gene>
<dbReference type="RefSeq" id="WP_308714459.1">
    <property type="nucleotide sequence ID" value="NZ_JAVHUY010000020.1"/>
</dbReference>